<feature type="non-terminal residue" evidence="2">
    <location>
        <position position="1"/>
    </location>
</feature>
<feature type="compositionally biased region" description="Basic and acidic residues" evidence="1">
    <location>
        <begin position="1"/>
        <end position="24"/>
    </location>
</feature>
<name>A0A9D1RA86_9FIRM</name>
<gene>
    <name evidence="2" type="ORF">H9873_09740</name>
</gene>
<reference evidence="2" key="2">
    <citation type="submission" date="2021-04" db="EMBL/GenBank/DDBJ databases">
        <authorList>
            <person name="Gilroy R."/>
        </authorList>
    </citation>
    <scope>NUCLEOTIDE SEQUENCE</scope>
    <source>
        <strain evidence="2">ChiSxjej1B13-11762</strain>
    </source>
</reference>
<comment type="caution">
    <text evidence="2">The sequence shown here is derived from an EMBL/GenBank/DDBJ whole genome shotgun (WGS) entry which is preliminary data.</text>
</comment>
<protein>
    <submittedName>
        <fullName evidence="2">DUF4163 domain-containing protein</fullName>
    </submittedName>
</protein>
<dbReference type="EMBL" id="DXGF01000172">
    <property type="protein sequence ID" value="HIW84591.1"/>
    <property type="molecule type" value="Genomic_DNA"/>
</dbReference>
<dbReference type="Gene3D" id="3.30.565.40">
    <property type="entry name" value="Fervidobacterium nodosum Rt17-B1 like"/>
    <property type="match status" value="1"/>
</dbReference>
<accession>A0A9D1RA86</accession>
<organism evidence="2 3">
    <name type="scientific">Candidatus Dorea gallistercoris</name>
    <dbReference type="NCBI Taxonomy" id="2838542"/>
    <lineage>
        <taxon>Bacteria</taxon>
        <taxon>Bacillati</taxon>
        <taxon>Bacillota</taxon>
        <taxon>Clostridia</taxon>
        <taxon>Lachnospirales</taxon>
        <taxon>Lachnospiraceae</taxon>
        <taxon>Dorea</taxon>
    </lineage>
</organism>
<evidence type="ECO:0000256" key="1">
    <source>
        <dbReference type="SAM" id="MobiDB-lite"/>
    </source>
</evidence>
<feature type="compositionally biased region" description="Acidic residues" evidence="1">
    <location>
        <begin position="38"/>
        <end position="47"/>
    </location>
</feature>
<evidence type="ECO:0000313" key="3">
    <source>
        <dbReference type="Proteomes" id="UP000824263"/>
    </source>
</evidence>
<evidence type="ECO:0000313" key="2">
    <source>
        <dbReference type="EMBL" id="HIW84591.1"/>
    </source>
</evidence>
<dbReference type="AlphaFoldDB" id="A0A9D1RA86"/>
<proteinExistence type="predicted"/>
<feature type="region of interest" description="Disordered" evidence="1">
    <location>
        <begin position="1"/>
        <end position="49"/>
    </location>
</feature>
<dbReference type="Proteomes" id="UP000824263">
    <property type="component" value="Unassembled WGS sequence"/>
</dbReference>
<sequence>SQRTDAQQERQIPEGEEDPYKESEPPEFPDPGGGDGTDGSEAEEGNGFDEIQVYVSEDTAYELTGEAYTEQKEDETSYIDYDVHYPQVSGLPSGRDEEVNQILRDAAMAYADQYYLEPDAATQEFLAQQEYLYLGSQVEYKVTYMDENLLCVIFDDHYFTGSIYGEYAALRVRVIDLNTAERYEIQDLLQTDEVFLATWREKIKEEDPDNYPAAELPDEVFQATLTGEVVDGRYFSNLLLTGQGVEVGFTYAFRSADGQRLSRGWVTAPFSMEEIAPYQTDSPMWEKAGVFS</sequence>
<reference evidence="2" key="1">
    <citation type="journal article" date="2021" name="PeerJ">
        <title>Extensive microbial diversity within the chicken gut microbiome revealed by metagenomics and culture.</title>
        <authorList>
            <person name="Gilroy R."/>
            <person name="Ravi A."/>
            <person name="Getino M."/>
            <person name="Pursley I."/>
            <person name="Horton D.L."/>
            <person name="Alikhan N.F."/>
            <person name="Baker D."/>
            <person name="Gharbi K."/>
            <person name="Hall N."/>
            <person name="Watson M."/>
            <person name="Adriaenssens E.M."/>
            <person name="Foster-Nyarko E."/>
            <person name="Jarju S."/>
            <person name="Secka A."/>
            <person name="Antonio M."/>
            <person name="Oren A."/>
            <person name="Chaudhuri R.R."/>
            <person name="La Ragione R."/>
            <person name="Hildebrand F."/>
            <person name="Pallen M.J."/>
        </authorList>
    </citation>
    <scope>NUCLEOTIDE SEQUENCE</scope>
    <source>
        <strain evidence="2">ChiSxjej1B13-11762</strain>
    </source>
</reference>